<accession>A0ACC5YH54</accession>
<dbReference type="EMBL" id="CM040982">
    <property type="protein sequence ID" value="MCJ8734780.1"/>
    <property type="molecule type" value="Genomic_DNA"/>
</dbReference>
<dbReference type="Proteomes" id="UP000830395">
    <property type="component" value="Chromosome 8"/>
</dbReference>
<reference evidence="1" key="1">
    <citation type="submission" date="2020-02" db="EMBL/GenBank/DDBJ databases">
        <title>Genome sequencing of the panga catfish, Pangasius djambal.</title>
        <authorList>
            <person name="Wen M."/>
            <person name="Zahm M."/>
            <person name="Roques C."/>
            <person name="Cabau C."/>
            <person name="Klopp C."/>
            <person name="Donnadieu C."/>
            <person name="Jouanno E."/>
            <person name="Avarre J.-C."/>
            <person name="Campet M."/>
            <person name="Ha T."/>
            <person name="Dugue R."/>
            <person name="Lampietro C."/>
            <person name="Louis A."/>
            <person name="Herpin A."/>
            <person name="Echchiki A."/>
            <person name="Berthelot C."/>
            <person name="Parey E."/>
            <person name="Roest-Crollius H."/>
            <person name="Braasch I."/>
            <person name="Postlethwait J.H."/>
            <person name="Bobe J."/>
            <person name="Montfort J."/>
            <person name="Bouchez O."/>
            <person name="Begum T."/>
            <person name="Schartl M."/>
            <person name="Gustiano R."/>
            <person name="Guiguen Y."/>
        </authorList>
    </citation>
    <scope>NUCLEOTIDE SEQUENCE</scope>
    <source>
        <strain evidence="1">Pdj_M5554</strain>
    </source>
</reference>
<gene>
    <name evidence="1" type="ORF">PDJAM_G00239420</name>
</gene>
<name>A0ACC5YH54_9TELE</name>
<comment type="caution">
    <text evidence="1">The sequence shown here is derived from an EMBL/GenBank/DDBJ whole genome shotgun (WGS) entry which is preliminary data.</text>
</comment>
<proteinExistence type="predicted"/>
<keyword evidence="2" id="KW-1185">Reference proteome</keyword>
<evidence type="ECO:0000313" key="2">
    <source>
        <dbReference type="Proteomes" id="UP000830395"/>
    </source>
</evidence>
<organism evidence="1 2">
    <name type="scientific">Pangasius djambal</name>
    <dbReference type="NCBI Taxonomy" id="1691987"/>
    <lineage>
        <taxon>Eukaryota</taxon>
        <taxon>Metazoa</taxon>
        <taxon>Chordata</taxon>
        <taxon>Craniata</taxon>
        <taxon>Vertebrata</taxon>
        <taxon>Euteleostomi</taxon>
        <taxon>Actinopterygii</taxon>
        <taxon>Neopterygii</taxon>
        <taxon>Teleostei</taxon>
        <taxon>Ostariophysi</taxon>
        <taxon>Siluriformes</taxon>
        <taxon>Pangasiidae</taxon>
        <taxon>Pangasius</taxon>
    </lineage>
</organism>
<protein>
    <submittedName>
        <fullName evidence="1">Uncharacterized protein</fullName>
    </submittedName>
</protein>
<evidence type="ECO:0000313" key="1">
    <source>
        <dbReference type="EMBL" id="MCJ8734780.1"/>
    </source>
</evidence>
<sequence length="133" mass="15062">MELFKALDKSNTSVKLFYVTSESINEATENMPDNIPSVPSTMRIHQVVTTHPAKLIYRDVSCMCSIATVLQCSCYNTQEFTFKKPKASSSLSEIKFDRPDVLGKWCIVKYEEDLYPGIIMATEEGYTRNVCTV</sequence>